<feature type="transmembrane region" description="Helical" evidence="7">
    <location>
        <begin position="31"/>
        <end position="51"/>
    </location>
</feature>
<keyword evidence="5 7" id="KW-1133">Transmembrane helix</keyword>
<dbReference type="NCBIfam" id="TIGR01097">
    <property type="entry name" value="PhnE"/>
    <property type="match status" value="1"/>
</dbReference>
<dbReference type="SUPFAM" id="SSF161098">
    <property type="entry name" value="MetI-like"/>
    <property type="match status" value="1"/>
</dbReference>
<dbReference type="PANTHER" id="PTHR30043:SF1">
    <property type="entry name" value="ABC TRANSPORT SYSTEM PERMEASE PROTEIN P69"/>
    <property type="match status" value="1"/>
</dbReference>
<dbReference type="EMBL" id="JALKCH010000001">
    <property type="protein sequence ID" value="MCK0195296.1"/>
    <property type="molecule type" value="Genomic_DNA"/>
</dbReference>
<evidence type="ECO:0000259" key="8">
    <source>
        <dbReference type="PROSITE" id="PS50928"/>
    </source>
</evidence>
<evidence type="ECO:0000313" key="9">
    <source>
        <dbReference type="EMBL" id="MCK0195296.1"/>
    </source>
</evidence>
<dbReference type="PANTHER" id="PTHR30043">
    <property type="entry name" value="PHOSPHONATES TRANSPORT SYSTEM PERMEASE PROTEIN"/>
    <property type="match status" value="1"/>
</dbReference>
<name>A0ABT0D5S1_9HYPH</name>
<dbReference type="Gene3D" id="1.10.3720.10">
    <property type="entry name" value="MetI-like"/>
    <property type="match status" value="1"/>
</dbReference>
<gene>
    <name evidence="9" type="primary">phnE</name>
    <name evidence="9" type="ORF">MWN34_00035</name>
</gene>
<evidence type="ECO:0000256" key="7">
    <source>
        <dbReference type="RuleBase" id="RU363032"/>
    </source>
</evidence>
<accession>A0ABT0D5S1</accession>
<keyword evidence="10" id="KW-1185">Reference proteome</keyword>
<feature type="domain" description="ABC transmembrane type-1" evidence="8">
    <location>
        <begin position="87"/>
        <end position="270"/>
    </location>
</feature>
<feature type="transmembrane region" description="Helical" evidence="7">
    <location>
        <begin position="91"/>
        <end position="112"/>
    </location>
</feature>
<evidence type="ECO:0000313" key="10">
    <source>
        <dbReference type="Proteomes" id="UP001203284"/>
    </source>
</evidence>
<sequence length="278" mass="30046">MARTSEAPSTAAERALARIEAERRGFSARRIRLWLTCGAILAFYVVSWNLAGIDLQKLASGLPKLGRWLASAWPPDTSELPLFALRTAETVAMAAIGTTLATLLAIPMAVLASRNVTPWPTLYYPARWFLNALRGIDSFVFALLFVAAVGLGPFAGVLGIALHTWGSAAKQFADHIENAEMGPFEAVRTTGAGHFTAILYAVVPDVAPVLLSTALFWWEFNVRASTVLGVVGAGGIGQELKNSMDLLDFPRLFTIIALILVVVTVLDQLSGWLRRRLA</sequence>
<dbReference type="PROSITE" id="PS50928">
    <property type="entry name" value="ABC_TM1"/>
    <property type="match status" value="1"/>
</dbReference>
<protein>
    <submittedName>
        <fullName evidence="9">Phosphonate ABC transporter, permease protein PhnE</fullName>
    </submittedName>
</protein>
<reference evidence="9 10" key="1">
    <citation type="submission" date="2022-04" db="EMBL/GenBank/DDBJ databases">
        <authorList>
            <person name="Grouzdev D.S."/>
            <person name="Pantiukh K.S."/>
            <person name="Krutkina M.S."/>
        </authorList>
    </citation>
    <scope>NUCLEOTIDE SEQUENCE [LARGE SCALE GENOMIC DNA]</scope>
    <source>
        <strain evidence="9 10">6x-1</strain>
    </source>
</reference>
<keyword evidence="4 7" id="KW-0812">Transmembrane</keyword>
<dbReference type="RefSeq" id="WP_247025588.1">
    <property type="nucleotide sequence ID" value="NZ_JALKCH010000001.1"/>
</dbReference>
<dbReference type="Proteomes" id="UP001203284">
    <property type="component" value="Unassembled WGS sequence"/>
</dbReference>
<feature type="transmembrane region" description="Helical" evidence="7">
    <location>
        <begin position="197"/>
        <end position="218"/>
    </location>
</feature>
<comment type="caution">
    <text evidence="9">The sequence shown here is derived from an EMBL/GenBank/DDBJ whole genome shotgun (WGS) entry which is preliminary data.</text>
</comment>
<dbReference type="InterPro" id="IPR005769">
    <property type="entry name" value="PhnE/PtxC"/>
</dbReference>
<keyword evidence="6 7" id="KW-0472">Membrane</keyword>
<evidence type="ECO:0000256" key="4">
    <source>
        <dbReference type="ARBA" id="ARBA00022692"/>
    </source>
</evidence>
<evidence type="ECO:0000256" key="2">
    <source>
        <dbReference type="ARBA" id="ARBA00022448"/>
    </source>
</evidence>
<dbReference type="Pfam" id="PF00528">
    <property type="entry name" value="BPD_transp_1"/>
    <property type="match status" value="1"/>
</dbReference>
<comment type="subcellular location">
    <subcellularLocation>
        <location evidence="1 7">Cell membrane</location>
        <topology evidence="1 7">Multi-pass membrane protein</topology>
    </subcellularLocation>
</comment>
<dbReference type="InterPro" id="IPR035906">
    <property type="entry name" value="MetI-like_sf"/>
</dbReference>
<feature type="transmembrane region" description="Helical" evidence="7">
    <location>
        <begin position="252"/>
        <end position="273"/>
    </location>
</feature>
<organism evidence="9 10">
    <name type="scientific">Ancylobacter crimeensis</name>
    <dbReference type="NCBI Taxonomy" id="2579147"/>
    <lineage>
        <taxon>Bacteria</taxon>
        <taxon>Pseudomonadati</taxon>
        <taxon>Pseudomonadota</taxon>
        <taxon>Alphaproteobacteria</taxon>
        <taxon>Hyphomicrobiales</taxon>
        <taxon>Xanthobacteraceae</taxon>
        <taxon>Ancylobacter</taxon>
    </lineage>
</organism>
<evidence type="ECO:0000256" key="3">
    <source>
        <dbReference type="ARBA" id="ARBA00022475"/>
    </source>
</evidence>
<proteinExistence type="inferred from homology"/>
<dbReference type="InterPro" id="IPR000515">
    <property type="entry name" value="MetI-like"/>
</dbReference>
<evidence type="ECO:0000256" key="6">
    <source>
        <dbReference type="ARBA" id="ARBA00023136"/>
    </source>
</evidence>
<comment type="similarity">
    <text evidence="7">Belongs to the binding-protein-dependent transport system permease family.</text>
</comment>
<evidence type="ECO:0000256" key="1">
    <source>
        <dbReference type="ARBA" id="ARBA00004651"/>
    </source>
</evidence>
<keyword evidence="2 7" id="KW-0813">Transport</keyword>
<feature type="transmembrane region" description="Helical" evidence="7">
    <location>
        <begin position="139"/>
        <end position="162"/>
    </location>
</feature>
<keyword evidence="3" id="KW-1003">Cell membrane</keyword>
<evidence type="ECO:0000256" key="5">
    <source>
        <dbReference type="ARBA" id="ARBA00022989"/>
    </source>
</evidence>